<comment type="caution">
    <text evidence="13">The sequence shown here is derived from an EMBL/GenBank/DDBJ whole genome shotgun (WGS) entry which is preliminary data.</text>
</comment>
<evidence type="ECO:0000256" key="7">
    <source>
        <dbReference type="ARBA" id="ARBA00044064"/>
    </source>
</evidence>
<dbReference type="EC" id="3.1.1.116" evidence="3"/>
<evidence type="ECO:0000313" key="14">
    <source>
        <dbReference type="Proteomes" id="UP001497382"/>
    </source>
</evidence>
<dbReference type="PANTHER" id="PTHR46118">
    <property type="entry name" value="PROTEIN ABHD11"/>
    <property type="match status" value="1"/>
</dbReference>
<dbReference type="Gene3D" id="3.40.50.1820">
    <property type="entry name" value="alpha/beta hydrolase"/>
    <property type="match status" value="1"/>
</dbReference>
<evidence type="ECO:0000256" key="9">
    <source>
        <dbReference type="ARBA" id="ARBA00048504"/>
    </source>
</evidence>
<comment type="catalytic activity">
    <reaction evidence="8">
        <text>1-octadecanoyl-2-(4Z,7Z,10Z,13Z,16Z,19Z-docosahexaenoyl)-sn-glycerol + H2O = 2-(4Z,7Z,10Z,13Z,16Z,19Z-docosahexaenoyl)-glycerol + octadecanoate + H(+)</text>
        <dbReference type="Rhea" id="RHEA:77107"/>
        <dbReference type="ChEBI" id="CHEBI:15377"/>
        <dbReference type="ChEBI" id="CHEBI:15378"/>
        <dbReference type="ChEBI" id="CHEBI:25629"/>
        <dbReference type="ChEBI" id="CHEBI:77129"/>
        <dbReference type="ChEBI" id="CHEBI:186738"/>
    </reaction>
</comment>
<feature type="domain" description="AB hydrolase-1" evidence="12">
    <location>
        <begin position="29"/>
        <end position="150"/>
    </location>
</feature>
<gene>
    <name evidence="13" type="ORF">LARSCL_LOCUS8749</name>
</gene>
<comment type="catalytic activity">
    <reaction evidence="10">
        <text>1-octadecanoyl-2-(9Z-octadecenoyl)-sn-glycerol + H2O = 2-(9Z-octadecenoyl)-glycerol + octadecanoate + H(+)</text>
        <dbReference type="Rhea" id="RHEA:77103"/>
        <dbReference type="ChEBI" id="CHEBI:15377"/>
        <dbReference type="ChEBI" id="CHEBI:15378"/>
        <dbReference type="ChEBI" id="CHEBI:25629"/>
        <dbReference type="ChEBI" id="CHEBI:73990"/>
        <dbReference type="ChEBI" id="CHEBI:75468"/>
    </reaction>
</comment>
<proteinExistence type="inferred from homology"/>
<accession>A0AAV1ZY01</accession>
<evidence type="ECO:0000256" key="3">
    <source>
        <dbReference type="ARBA" id="ARBA00026104"/>
    </source>
</evidence>
<evidence type="ECO:0000256" key="1">
    <source>
        <dbReference type="ARBA" id="ARBA00008645"/>
    </source>
</evidence>
<dbReference type="GO" id="GO:0052689">
    <property type="term" value="F:carboxylic ester hydrolase activity"/>
    <property type="evidence" value="ECO:0007669"/>
    <property type="project" value="TreeGrafter"/>
</dbReference>
<dbReference type="PANTHER" id="PTHR46118:SF4">
    <property type="entry name" value="PROTEIN ABHD11"/>
    <property type="match status" value="1"/>
</dbReference>
<evidence type="ECO:0000313" key="13">
    <source>
        <dbReference type="EMBL" id="CAL1276590.1"/>
    </source>
</evidence>
<evidence type="ECO:0000256" key="4">
    <source>
        <dbReference type="ARBA" id="ARBA00042703"/>
    </source>
</evidence>
<evidence type="ECO:0000256" key="6">
    <source>
        <dbReference type="ARBA" id="ARBA00043742"/>
    </source>
</evidence>
<dbReference type="Proteomes" id="UP001497382">
    <property type="component" value="Unassembled WGS sequence"/>
</dbReference>
<dbReference type="InterPro" id="IPR029058">
    <property type="entry name" value="AB_hydrolase_fold"/>
</dbReference>
<dbReference type="AlphaFoldDB" id="A0AAV1ZY01"/>
<sequence length="294" mass="33525">MDYKDRLTPENLFFTFYEPPEAKYANNKPPIIFIHGILSTPYCWNKVRNKICIKTGRKAYAVGLRNHGTSGWSEEFSVNHIVTDLKNFMKQENISKASLVSHSLGARAAITLALEKPEMVEKLVVEDMVLSFDEGQRQAGRKFMSILKMAASNLKQYPPSMSEAVVQKKLQHLFCLSWSKKPTEKINSRPITPILPFHKEASGEFVWDVNIDALTESLENASNFKIRLSDDLVYPGEAIFIGAEYSKFDMINDKQVILKHFPNSKISVAKGVYHSYHMEKPYEYAVDVAEFIGF</sequence>
<evidence type="ECO:0000256" key="8">
    <source>
        <dbReference type="ARBA" id="ARBA00048283"/>
    </source>
</evidence>
<evidence type="ECO:0000256" key="11">
    <source>
        <dbReference type="ARBA" id="ARBA00048919"/>
    </source>
</evidence>
<evidence type="ECO:0000256" key="5">
    <source>
        <dbReference type="ARBA" id="ARBA00043667"/>
    </source>
</evidence>
<keyword evidence="14" id="KW-1185">Reference proteome</keyword>
<protein>
    <recommendedName>
        <fullName evidence="7">sn-1-specific diacylglycerol lipase ABHD11</fullName>
        <ecNumber evidence="3">3.1.1.116</ecNumber>
    </recommendedName>
    <alternativeName>
        <fullName evidence="4">Alpha/beta hydrolase domain-containing protein 11</fullName>
    </alternativeName>
</protein>
<evidence type="ECO:0000256" key="2">
    <source>
        <dbReference type="ARBA" id="ARBA00022801"/>
    </source>
</evidence>
<comment type="catalytic activity">
    <reaction evidence="5">
        <text>a 1,2-diacyl-sn-glycerol + H2O = a 2-acylglycerol + a fatty acid + H(+)</text>
        <dbReference type="Rhea" id="RHEA:33275"/>
        <dbReference type="ChEBI" id="CHEBI:15377"/>
        <dbReference type="ChEBI" id="CHEBI:15378"/>
        <dbReference type="ChEBI" id="CHEBI:17389"/>
        <dbReference type="ChEBI" id="CHEBI:17815"/>
        <dbReference type="ChEBI" id="CHEBI:28868"/>
        <dbReference type="EC" id="3.1.1.116"/>
    </reaction>
</comment>
<comment type="catalytic activity">
    <reaction evidence="9">
        <text>1,2-didecanoylglycerol + H2O = decanoylglycerol + decanoate + H(+)</text>
        <dbReference type="Rhea" id="RHEA:48596"/>
        <dbReference type="ChEBI" id="CHEBI:11152"/>
        <dbReference type="ChEBI" id="CHEBI:15377"/>
        <dbReference type="ChEBI" id="CHEBI:15378"/>
        <dbReference type="ChEBI" id="CHEBI:27689"/>
        <dbReference type="ChEBI" id="CHEBI:90605"/>
    </reaction>
</comment>
<dbReference type="Pfam" id="PF00561">
    <property type="entry name" value="Abhydrolase_1"/>
    <property type="match status" value="1"/>
</dbReference>
<dbReference type="InterPro" id="IPR000073">
    <property type="entry name" value="AB_hydrolase_1"/>
</dbReference>
<comment type="catalytic activity">
    <reaction evidence="6">
        <text>a 1,3-diacyl-sn-glycerol + H2O = a 1-acyl-sn-glycerol + a fatty acid + H(+)</text>
        <dbReference type="Rhea" id="RHEA:38503"/>
        <dbReference type="ChEBI" id="CHEBI:15377"/>
        <dbReference type="ChEBI" id="CHEBI:15378"/>
        <dbReference type="ChEBI" id="CHEBI:28868"/>
        <dbReference type="ChEBI" id="CHEBI:64683"/>
        <dbReference type="ChEBI" id="CHEBI:77272"/>
    </reaction>
</comment>
<comment type="similarity">
    <text evidence="1">Belongs to the AB hydrolase superfamily.</text>
</comment>
<name>A0AAV1ZY01_9ARAC</name>
<dbReference type="EMBL" id="CAXIEN010000095">
    <property type="protein sequence ID" value="CAL1276590.1"/>
    <property type="molecule type" value="Genomic_DNA"/>
</dbReference>
<keyword evidence="2" id="KW-0378">Hydrolase</keyword>
<reference evidence="13 14" key="1">
    <citation type="submission" date="2024-04" db="EMBL/GenBank/DDBJ databases">
        <authorList>
            <person name="Rising A."/>
            <person name="Reimegard J."/>
            <person name="Sonavane S."/>
            <person name="Akerstrom W."/>
            <person name="Nylinder S."/>
            <person name="Hedman E."/>
            <person name="Kallberg Y."/>
        </authorList>
    </citation>
    <scope>NUCLEOTIDE SEQUENCE [LARGE SCALE GENOMIC DNA]</scope>
</reference>
<dbReference type="SUPFAM" id="SSF53474">
    <property type="entry name" value="alpha/beta-Hydrolases"/>
    <property type="match status" value="1"/>
</dbReference>
<evidence type="ECO:0000256" key="10">
    <source>
        <dbReference type="ARBA" id="ARBA00048513"/>
    </source>
</evidence>
<comment type="catalytic activity">
    <reaction evidence="11">
        <text>1-octadecanoyl-2-(5Z,8Z,11Z,14Z-eicosatetraenoyl)-sn-glycerol + H2O = 2-(5Z,8Z,11Z,14Z-eicosatetraenoyl)-glycerol + octadecanoate + H(+)</text>
        <dbReference type="Rhea" id="RHEA:38507"/>
        <dbReference type="ChEBI" id="CHEBI:15377"/>
        <dbReference type="ChEBI" id="CHEBI:15378"/>
        <dbReference type="ChEBI" id="CHEBI:25629"/>
        <dbReference type="ChEBI" id="CHEBI:52392"/>
        <dbReference type="ChEBI" id="CHEBI:75728"/>
    </reaction>
</comment>
<organism evidence="13 14">
    <name type="scientific">Larinioides sclopetarius</name>
    <dbReference type="NCBI Taxonomy" id="280406"/>
    <lineage>
        <taxon>Eukaryota</taxon>
        <taxon>Metazoa</taxon>
        <taxon>Ecdysozoa</taxon>
        <taxon>Arthropoda</taxon>
        <taxon>Chelicerata</taxon>
        <taxon>Arachnida</taxon>
        <taxon>Araneae</taxon>
        <taxon>Araneomorphae</taxon>
        <taxon>Entelegynae</taxon>
        <taxon>Araneoidea</taxon>
        <taxon>Araneidae</taxon>
        <taxon>Larinioides</taxon>
    </lineage>
</organism>
<evidence type="ECO:0000259" key="12">
    <source>
        <dbReference type="Pfam" id="PF00561"/>
    </source>
</evidence>